<feature type="domain" description="Glycosyl transferase family 1" evidence="2">
    <location>
        <begin position="155"/>
        <end position="297"/>
    </location>
</feature>
<organism evidence="3">
    <name type="scientific">Myoviridae sp. ct8mY9</name>
    <dbReference type="NCBI Taxonomy" id="2827664"/>
    <lineage>
        <taxon>Viruses</taxon>
        <taxon>Duplodnaviria</taxon>
        <taxon>Heunggongvirae</taxon>
        <taxon>Uroviricota</taxon>
        <taxon>Caudoviricetes</taxon>
    </lineage>
</organism>
<reference evidence="3" key="1">
    <citation type="journal article" date="2021" name="Proc. Natl. Acad. Sci. U.S.A.">
        <title>A Catalog of Tens of Thousands of Viruses from Human Metagenomes Reveals Hidden Associations with Chronic Diseases.</title>
        <authorList>
            <person name="Tisza M.J."/>
            <person name="Buck C.B."/>
        </authorList>
    </citation>
    <scope>NUCLEOTIDE SEQUENCE</scope>
    <source>
        <strain evidence="3">Ct8mY9</strain>
    </source>
</reference>
<evidence type="ECO:0000313" key="3">
    <source>
        <dbReference type="EMBL" id="DAF49361.1"/>
    </source>
</evidence>
<protein>
    <recommendedName>
        <fullName evidence="2">Glycosyl transferase family 1 domain-containing protein</fullName>
    </recommendedName>
</protein>
<dbReference type="EMBL" id="BK032581">
    <property type="protein sequence ID" value="DAF49361.1"/>
    <property type="molecule type" value="Genomic_DNA"/>
</dbReference>
<dbReference type="GO" id="GO:0016757">
    <property type="term" value="F:glycosyltransferase activity"/>
    <property type="evidence" value="ECO:0007669"/>
    <property type="project" value="InterPro"/>
</dbReference>
<accession>A0A8S5SEG2</accession>
<evidence type="ECO:0000259" key="2">
    <source>
        <dbReference type="Pfam" id="PF00534"/>
    </source>
</evidence>
<dbReference type="SUPFAM" id="SSF53756">
    <property type="entry name" value="UDP-Glycosyltransferase/glycogen phosphorylase"/>
    <property type="match status" value="1"/>
</dbReference>
<dbReference type="InterPro" id="IPR001296">
    <property type="entry name" value="Glyco_trans_1"/>
</dbReference>
<dbReference type="PANTHER" id="PTHR12526">
    <property type="entry name" value="GLYCOSYLTRANSFERASE"/>
    <property type="match status" value="1"/>
</dbReference>
<keyword evidence="1" id="KW-0175">Coiled coil</keyword>
<feature type="coiled-coil region" evidence="1">
    <location>
        <begin position="375"/>
        <end position="412"/>
    </location>
</feature>
<name>A0A8S5SEG2_9CAUD</name>
<dbReference type="Pfam" id="PF00534">
    <property type="entry name" value="Glycos_transf_1"/>
    <property type="match status" value="1"/>
</dbReference>
<proteinExistence type="predicted"/>
<dbReference type="PANTHER" id="PTHR12526:SF630">
    <property type="entry name" value="GLYCOSYLTRANSFERASE"/>
    <property type="match status" value="1"/>
</dbReference>
<dbReference type="Gene3D" id="3.40.50.2000">
    <property type="entry name" value="Glycogen Phosphorylase B"/>
    <property type="match status" value="1"/>
</dbReference>
<evidence type="ECO:0000256" key="1">
    <source>
        <dbReference type="SAM" id="Coils"/>
    </source>
</evidence>
<sequence>MKNIILYHNNLLRFGGVDTFVYNFTKKLKKYYDITFLYSIADEENLKRIKENVKNVEKYDSNKKYICDICVCASAWGEYPESVVAKSGRYIQMVHADYVRAKEINFTYNKWHKTTEHVGVSDHVCKIFKKLYPKEKITRIYNILDETQETKPILKLISATRVSKEKGYERMLKLAQELKKAGIKFRWTIFTDLDLYNKKSFNLEEIVYMKPSHDFWDYIVEADYGVQLSDTEGYSYFINECLEYGTPVISTNFPSAYESIEDGKNGYILDMNLINLNVDKIARNIPNNFEYKEKCTEKDWINFFNKKIERKKKDMFKVIAKQNYNDKMPELIEEIMDKEIQYNANGSAAISEGDIYIINDADRAKQIEESGLAVVMEIIEKKEETKEKVDNIKEIEEVKEEKKKTKGRTRKKIEK</sequence>